<keyword evidence="4 6" id="KW-1133">Transmembrane helix</keyword>
<dbReference type="PANTHER" id="PTHR31632:SF2">
    <property type="entry name" value="PLASMA MEMBRANE IRON PERMEASE"/>
    <property type="match status" value="1"/>
</dbReference>
<evidence type="ECO:0000256" key="4">
    <source>
        <dbReference type="ARBA" id="ARBA00022989"/>
    </source>
</evidence>
<feature type="transmembrane region" description="Helical" evidence="6">
    <location>
        <begin position="121"/>
        <end position="141"/>
    </location>
</feature>
<proteinExistence type="inferred from homology"/>
<feature type="transmembrane region" description="Helical" evidence="6">
    <location>
        <begin position="162"/>
        <end position="179"/>
    </location>
</feature>
<keyword evidence="8" id="KW-1185">Reference proteome</keyword>
<feature type="transmembrane region" description="Helical" evidence="6">
    <location>
        <begin position="230"/>
        <end position="247"/>
    </location>
</feature>
<feature type="transmembrane region" description="Helical" evidence="6">
    <location>
        <begin position="275"/>
        <end position="302"/>
    </location>
</feature>
<reference evidence="8" key="1">
    <citation type="journal article" date="2019" name="Int. J. Syst. Evol. Microbiol.">
        <title>The Global Catalogue of Microorganisms (GCM) 10K type strain sequencing project: providing services to taxonomists for standard genome sequencing and annotation.</title>
        <authorList>
            <consortium name="The Broad Institute Genomics Platform"/>
            <consortium name="The Broad Institute Genome Sequencing Center for Infectious Disease"/>
            <person name="Wu L."/>
            <person name="Ma J."/>
        </authorList>
    </citation>
    <scope>NUCLEOTIDE SEQUENCE [LARGE SCALE GENOMIC DNA]</scope>
    <source>
        <strain evidence="8">CGMCC 1.16305</strain>
    </source>
</reference>
<evidence type="ECO:0000313" key="8">
    <source>
        <dbReference type="Proteomes" id="UP001596505"/>
    </source>
</evidence>
<evidence type="ECO:0000256" key="2">
    <source>
        <dbReference type="ARBA" id="ARBA00008333"/>
    </source>
</evidence>
<dbReference type="EMBL" id="JBHTCO010000019">
    <property type="protein sequence ID" value="MFC7394197.1"/>
    <property type="molecule type" value="Genomic_DNA"/>
</dbReference>
<dbReference type="RefSeq" id="WP_380967301.1">
    <property type="nucleotide sequence ID" value="NZ_JBHTCO010000019.1"/>
</dbReference>
<gene>
    <name evidence="7" type="ORF">ACFQRG_14670</name>
</gene>
<feature type="transmembrane region" description="Helical" evidence="6">
    <location>
        <begin position="12"/>
        <end position="29"/>
    </location>
</feature>
<comment type="similarity">
    <text evidence="2">Belongs to the oxidase-dependent Fe transporter (OFeT) (TC 9.A.10.1) family.</text>
</comment>
<dbReference type="Proteomes" id="UP001596505">
    <property type="component" value="Unassembled WGS sequence"/>
</dbReference>
<dbReference type="InterPro" id="IPR004923">
    <property type="entry name" value="FTR1/Fip1/EfeU"/>
</dbReference>
<feature type="transmembrane region" description="Helical" evidence="6">
    <location>
        <begin position="199"/>
        <end position="221"/>
    </location>
</feature>
<comment type="caution">
    <text evidence="7">The sequence shown here is derived from an EMBL/GenBank/DDBJ whole genome shotgun (WGS) entry which is preliminary data.</text>
</comment>
<sequence length="320" mass="35044">MARSFLNIKSVLIAVAIFLVAGIFVWQGISSNGVPEPNNHNMSSVSSIVNAGILVFREGLEAILVLSAMTAGLIRTKNFYWKPIFTGSGIGFLATIISWFIIVAIISSIKAPEYDIQAGTGLLAIVVLLIVMNWFFHKIYWTGWIGHHNKKKKELMKNDNSSSATYIGLALLGFSAIYREGFEVDLFLQDLRLKAGSEVVLEGTVIGLFLTAIVAVLTFIAQKKLPYKKMLVFTGVLLGIVLIVMVGESAQELQQAGWIPTTKINIPIPGWMGMWFAVFPTVEGLAAQALAAILVLGSYVGAEYVRRWKPHKEIAAKNAK</sequence>
<evidence type="ECO:0000256" key="6">
    <source>
        <dbReference type="SAM" id="Phobius"/>
    </source>
</evidence>
<evidence type="ECO:0000256" key="5">
    <source>
        <dbReference type="ARBA" id="ARBA00023136"/>
    </source>
</evidence>
<feature type="transmembrane region" description="Helical" evidence="6">
    <location>
        <begin position="84"/>
        <end position="109"/>
    </location>
</feature>
<feature type="transmembrane region" description="Helical" evidence="6">
    <location>
        <begin position="49"/>
        <end position="72"/>
    </location>
</feature>
<evidence type="ECO:0000256" key="3">
    <source>
        <dbReference type="ARBA" id="ARBA00022692"/>
    </source>
</evidence>
<evidence type="ECO:0000256" key="1">
    <source>
        <dbReference type="ARBA" id="ARBA00004141"/>
    </source>
</evidence>
<dbReference type="PANTHER" id="PTHR31632">
    <property type="entry name" value="IRON TRANSPORTER FTH1"/>
    <property type="match status" value="1"/>
</dbReference>
<keyword evidence="5 6" id="KW-0472">Membrane</keyword>
<accession>A0ABW2PXT9</accession>
<keyword evidence="3 6" id="KW-0812">Transmembrane</keyword>
<organism evidence="7 8">
    <name type="scientific">Scopulibacillus cellulosilyticus</name>
    <dbReference type="NCBI Taxonomy" id="2665665"/>
    <lineage>
        <taxon>Bacteria</taxon>
        <taxon>Bacillati</taxon>
        <taxon>Bacillota</taxon>
        <taxon>Bacilli</taxon>
        <taxon>Bacillales</taxon>
        <taxon>Sporolactobacillaceae</taxon>
        <taxon>Scopulibacillus</taxon>
    </lineage>
</organism>
<name>A0ABW2PXT9_9BACL</name>
<comment type="subcellular location">
    <subcellularLocation>
        <location evidence="1">Membrane</location>
        <topology evidence="1">Multi-pass membrane protein</topology>
    </subcellularLocation>
</comment>
<protein>
    <submittedName>
        <fullName evidence="7">FTR1 family protein</fullName>
    </submittedName>
</protein>
<evidence type="ECO:0000313" key="7">
    <source>
        <dbReference type="EMBL" id="MFC7394197.1"/>
    </source>
</evidence>